<name>A0A078AXZ2_STYLE</name>
<gene>
    <name evidence="2" type="primary">Contig84.g106</name>
    <name evidence="2" type="ORF">STYLEM_15188</name>
</gene>
<evidence type="ECO:0000256" key="1">
    <source>
        <dbReference type="SAM" id="MobiDB-lite"/>
    </source>
</evidence>
<dbReference type="AlphaFoldDB" id="A0A078AXZ2"/>
<dbReference type="InParanoid" id="A0A078AXZ2"/>
<protein>
    <submittedName>
        <fullName evidence="2">Uncharacterized protein</fullName>
    </submittedName>
</protein>
<feature type="compositionally biased region" description="Polar residues" evidence="1">
    <location>
        <begin position="469"/>
        <end position="487"/>
    </location>
</feature>
<feature type="region of interest" description="Disordered" evidence="1">
    <location>
        <begin position="439"/>
        <end position="487"/>
    </location>
</feature>
<evidence type="ECO:0000313" key="2">
    <source>
        <dbReference type="EMBL" id="CDW86097.1"/>
    </source>
</evidence>
<feature type="compositionally biased region" description="Basic and acidic residues" evidence="1">
    <location>
        <begin position="450"/>
        <end position="463"/>
    </location>
</feature>
<dbReference type="EMBL" id="CCKQ01014342">
    <property type="protein sequence ID" value="CDW86097.1"/>
    <property type="molecule type" value="Genomic_DNA"/>
</dbReference>
<reference evidence="2 3" key="1">
    <citation type="submission" date="2014-06" db="EMBL/GenBank/DDBJ databases">
        <authorList>
            <person name="Swart Estienne"/>
        </authorList>
    </citation>
    <scope>NUCLEOTIDE SEQUENCE [LARGE SCALE GENOMIC DNA]</scope>
    <source>
        <strain evidence="2 3">130c</strain>
    </source>
</reference>
<feature type="compositionally biased region" description="Polar residues" evidence="1">
    <location>
        <begin position="775"/>
        <end position="787"/>
    </location>
</feature>
<evidence type="ECO:0000313" key="3">
    <source>
        <dbReference type="Proteomes" id="UP000039865"/>
    </source>
</evidence>
<accession>A0A078AXZ2</accession>
<sequence>MVVLSAQDNCMLAQLFKASASFLADQYNNDKNSSRSPVKNSQGKSSLLDQCNIMAQNQQLKAQAKASKQMQPKISSNYSIQNLHHQPQNQNSQISKANQSLNRITSQKANLEKTTSTKALNHHIGQKKSLNKTFQNNNENLYNHHTQSMKHLQENLNSTQVRQESKGIKFQEESMRNITLGTNKSNKQLLQSVENLQFMDLNTSAIQMHNDNQQSKQGNMENSYALRQSNSSLDILRQSQSSSIAMKFIERALERERSKGVPSYSKENANDYVPRKQENETLSKQSQKIQELSIVNEKLKQMKDKIRQEKKQEILMKLNPSVYLDQQLSNLSQSFEQINKQMKDQIIKQIIHEDENEILDTEPSQPPPSLKNSLSTLEHTNVSLVNDQSKIKVPLSIKSQSKKVLSTVQSSKQFKPHPNLNVSSDGIHKQYVDNQKIQKVPTRSTSQMNHIDKQQQDKQKEQQRVQVDNLKQPSKSTTKQVQPEMNCQSLNKIQAKEERRRKTSSRQSRSFTQQELQLITQNIDYTNSIIDINNSLQQQITIDENDTINLRKTQENIQMQNLAQSISPKKQVSFKSLEIYQDGLKTKLRTVTEKMIRYMKEINFTTIIDFKRQDDNPSKSCFRAARCLCLLISSFCDDSQVSKVSFQANLEDFTDWKQIKQYINKNSHKIVYSISTIKLKCDRKQYCFDQIKKIYNEIFLMMDEQITATSPKIRNQQYKPVFCFVFFTINYILILQKLDEIQRGNLNQTAPEQIYDTFTPSKSILEDHQTQANMNKSYQSSQVATKRNSIEPIIPDKSKLNSTIDYHSKSQSRLITNKNIKCSTAHAYGNKTASKFSEKHSNFSSAIQSNRSNINLRQSNPQNQIIKAESRQSILDFDGIQIKVNPKEVQKVHQKTKQIIVNSQQLSQNINSVKVEPIVSKNQKFIREITPENITCDNTIQQTVRNNFRQELSFSQMSQQLAQKDTQDQKIPHHVVVPPLNLGKPAFSLKLNRIIPEDDIQINQAMIITPKILDPAQQNQNELLKPSLQPQIMEKSSSHSASMMQKGLNLKMNEQDKRTMIQSLIENRRKSQERKSGGQLEENTWKIINQLSQSIIVPNSADKQ</sequence>
<feature type="region of interest" description="Disordered" evidence="1">
    <location>
        <begin position="494"/>
        <end position="513"/>
    </location>
</feature>
<proteinExistence type="predicted"/>
<feature type="compositionally biased region" description="Polar residues" evidence="1">
    <location>
        <begin position="439"/>
        <end position="449"/>
    </location>
</feature>
<dbReference type="Proteomes" id="UP000039865">
    <property type="component" value="Unassembled WGS sequence"/>
</dbReference>
<keyword evidence="3" id="KW-1185">Reference proteome</keyword>
<feature type="region of interest" description="Disordered" evidence="1">
    <location>
        <begin position="256"/>
        <end position="286"/>
    </location>
</feature>
<organism evidence="2 3">
    <name type="scientific">Stylonychia lemnae</name>
    <name type="common">Ciliate</name>
    <dbReference type="NCBI Taxonomy" id="5949"/>
    <lineage>
        <taxon>Eukaryota</taxon>
        <taxon>Sar</taxon>
        <taxon>Alveolata</taxon>
        <taxon>Ciliophora</taxon>
        <taxon>Intramacronucleata</taxon>
        <taxon>Spirotrichea</taxon>
        <taxon>Stichotrichia</taxon>
        <taxon>Sporadotrichida</taxon>
        <taxon>Oxytrichidae</taxon>
        <taxon>Stylonychinae</taxon>
        <taxon>Stylonychia</taxon>
    </lineage>
</organism>
<feature type="region of interest" description="Disordered" evidence="1">
    <location>
        <begin position="408"/>
        <end position="427"/>
    </location>
</feature>
<feature type="region of interest" description="Disordered" evidence="1">
    <location>
        <begin position="775"/>
        <end position="794"/>
    </location>
</feature>